<evidence type="ECO:0000256" key="5">
    <source>
        <dbReference type="ARBA" id="ARBA00023239"/>
    </source>
</evidence>
<proteinExistence type="inferred from homology"/>
<dbReference type="NCBIfam" id="NF004784">
    <property type="entry name" value="PRK06131.1"/>
    <property type="match status" value="1"/>
</dbReference>
<dbReference type="Pfam" id="PF00920">
    <property type="entry name" value="ILVD_EDD_N"/>
    <property type="match status" value="1"/>
</dbReference>
<accession>A0A418VYS2</accession>
<protein>
    <submittedName>
        <fullName evidence="9">Dihydroxy-acid dehydratase</fullName>
        <ecNumber evidence="9">4.2.1.9</ecNumber>
    </submittedName>
</protein>
<dbReference type="InterPro" id="IPR000581">
    <property type="entry name" value="ILV_EDD_N"/>
</dbReference>
<dbReference type="SUPFAM" id="SSF143975">
    <property type="entry name" value="IlvD/EDD N-terminal domain-like"/>
    <property type="match status" value="1"/>
</dbReference>
<feature type="domain" description="Dihydroxy-acid/6-phosphogluconate dehydratase N-terminal" evidence="7">
    <location>
        <begin position="62"/>
        <end position="374"/>
    </location>
</feature>
<dbReference type="PROSITE" id="PS00886">
    <property type="entry name" value="ILVD_EDD_1"/>
    <property type="match status" value="1"/>
</dbReference>
<dbReference type="InterPro" id="IPR042096">
    <property type="entry name" value="Dihydro-acid_dehy_C"/>
</dbReference>
<evidence type="ECO:0000259" key="7">
    <source>
        <dbReference type="Pfam" id="PF00920"/>
    </source>
</evidence>
<gene>
    <name evidence="9" type="ORF">D3877_12550</name>
</gene>
<dbReference type="PANTHER" id="PTHR43183:SF1">
    <property type="entry name" value="HYPOTHETICAL DIHYDROXY-ACID DEHYDRATASE (EUROFUNG)-RELATED"/>
    <property type="match status" value="1"/>
</dbReference>
<comment type="caution">
    <text evidence="9">The sequence shown here is derived from an EMBL/GenBank/DDBJ whole genome shotgun (WGS) entry which is preliminary data.</text>
</comment>
<name>A0A418VYS2_9PROT</name>
<evidence type="ECO:0000256" key="3">
    <source>
        <dbReference type="ARBA" id="ARBA00023004"/>
    </source>
</evidence>
<evidence type="ECO:0000313" key="10">
    <source>
        <dbReference type="Proteomes" id="UP000283458"/>
    </source>
</evidence>
<dbReference type="GO" id="GO:0051536">
    <property type="term" value="F:iron-sulfur cluster binding"/>
    <property type="evidence" value="ECO:0007669"/>
    <property type="project" value="UniProtKB-KW"/>
</dbReference>
<reference evidence="9 10" key="1">
    <citation type="submission" date="2018-09" db="EMBL/GenBank/DDBJ databases">
        <authorList>
            <person name="Zhu H."/>
        </authorList>
    </citation>
    <scope>NUCLEOTIDE SEQUENCE [LARGE SCALE GENOMIC DNA]</scope>
    <source>
        <strain evidence="9 10">K2W22B-5</strain>
    </source>
</reference>
<dbReference type="RefSeq" id="WP_119832412.1">
    <property type="nucleotide sequence ID" value="NZ_QYUL01000002.1"/>
</dbReference>
<dbReference type="NCBIfam" id="NF009560">
    <property type="entry name" value="PRK13017.1"/>
    <property type="match status" value="1"/>
</dbReference>
<comment type="similarity">
    <text evidence="1">Belongs to the IlvD/Edd family.</text>
</comment>
<evidence type="ECO:0000256" key="2">
    <source>
        <dbReference type="ARBA" id="ARBA00022723"/>
    </source>
</evidence>
<dbReference type="PANTHER" id="PTHR43183">
    <property type="entry name" value="HYPOTHETICAL DIHYDROXYACID DEHYDRATASE (EUROFUNG)-RELATED"/>
    <property type="match status" value="1"/>
</dbReference>
<evidence type="ECO:0000259" key="8">
    <source>
        <dbReference type="Pfam" id="PF24877"/>
    </source>
</evidence>
<feature type="region of interest" description="Disordered" evidence="6">
    <location>
        <begin position="1"/>
        <end position="20"/>
    </location>
</feature>
<dbReference type="EMBL" id="QYUL01000002">
    <property type="protein sequence ID" value="RJF82333.1"/>
    <property type="molecule type" value="Genomic_DNA"/>
</dbReference>
<keyword evidence="5 9" id="KW-0456">Lyase</keyword>
<dbReference type="OrthoDB" id="9807077at2"/>
<dbReference type="Proteomes" id="UP000283458">
    <property type="component" value="Unassembled WGS sequence"/>
</dbReference>
<dbReference type="InterPro" id="IPR052352">
    <property type="entry name" value="Sugar_Degrad_Dehydratases"/>
</dbReference>
<keyword evidence="10" id="KW-1185">Reference proteome</keyword>
<evidence type="ECO:0000256" key="4">
    <source>
        <dbReference type="ARBA" id="ARBA00023014"/>
    </source>
</evidence>
<dbReference type="Gene3D" id="3.50.30.80">
    <property type="entry name" value="IlvD/EDD C-terminal domain-like"/>
    <property type="match status" value="1"/>
</dbReference>
<dbReference type="GO" id="GO:0046872">
    <property type="term" value="F:metal ion binding"/>
    <property type="evidence" value="ECO:0007669"/>
    <property type="project" value="UniProtKB-KW"/>
</dbReference>
<dbReference type="InterPro" id="IPR037237">
    <property type="entry name" value="IlvD/EDD_N"/>
</dbReference>
<evidence type="ECO:0000313" key="9">
    <source>
        <dbReference type="EMBL" id="RJF82333.1"/>
    </source>
</evidence>
<dbReference type="AlphaFoldDB" id="A0A418VYS2"/>
<feature type="domain" description="Dihydroxy-acid/6-phosphogluconate dehydratase C-terminal" evidence="8">
    <location>
        <begin position="385"/>
        <end position="591"/>
    </location>
</feature>
<organism evidence="9 10">
    <name type="scientific">Azospirillum cavernae</name>
    <dbReference type="NCBI Taxonomy" id="2320860"/>
    <lineage>
        <taxon>Bacteria</taxon>
        <taxon>Pseudomonadati</taxon>
        <taxon>Pseudomonadota</taxon>
        <taxon>Alphaproteobacteria</taxon>
        <taxon>Rhodospirillales</taxon>
        <taxon>Azospirillaceae</taxon>
        <taxon>Azospirillum</taxon>
    </lineage>
</organism>
<keyword evidence="3" id="KW-0408">Iron</keyword>
<keyword evidence="2" id="KW-0479">Metal-binding</keyword>
<dbReference type="Pfam" id="PF24877">
    <property type="entry name" value="ILV_EDD_C"/>
    <property type="match status" value="1"/>
</dbReference>
<evidence type="ECO:0000256" key="6">
    <source>
        <dbReference type="SAM" id="MobiDB-lite"/>
    </source>
</evidence>
<sequence length="614" mass="65957">MSHPTNANPASAFGDGSTATEGKRLRSRAWFDNPDNPDMTALYLERYLNFGLTREELQSGAPIIGIAQTGSDLSPCNRHHLVLAERLREGIRTAGGIAIEFPVHPIQETGKRPTASLDRNLAYLGLVEVLYGYPLDGVVLTIGCDKTTPACLMAAATVNIPAIALSVGPMLNGWFRGERTGSGTIVWKARQMMAAGEIDYKGFLELVASSAPSTGYCNTMGTASTMNSLAEVLGMQLPGSAAIPAPYRERQQAAYETGKRIVEMVRQDIKPSDILTRDAFHNAIVVNSAIGGSTNAPIHINAIAKHIGVELNVDDWQTEGHEIPLLVNLQPAGEYLGEDFHRAGGVPAVVAQLMTKGLIREDAMTVNGKTIGDNCRDQEILDSRVIWPFDAPLKDNAGFVVLRGNLFGSAIMKTSVISPEFRDRYLSNPADPEAFEAKVVVFDGPEDYHHRIDDPALAIDAYTILVIRGTGPLGYPGAAEVVNMRPPAYLIKQGIHSLPCIGDGRQSGTSGSPSVLNASPEAAAGGNLGILRSGDIVRLDLRRGSADILVSDEELAERRAALDAAGGYKVPASQTPWQEIQRGIVDQLDEGMVLKPAVKYQRVAQTMGIPRDNH</sequence>
<dbReference type="SUPFAM" id="SSF52016">
    <property type="entry name" value="LeuD/IlvD-like"/>
    <property type="match status" value="1"/>
</dbReference>
<evidence type="ECO:0000256" key="1">
    <source>
        <dbReference type="ARBA" id="ARBA00006486"/>
    </source>
</evidence>
<keyword evidence="4" id="KW-0411">Iron-sulfur</keyword>
<dbReference type="InterPro" id="IPR056740">
    <property type="entry name" value="ILV_EDD_C"/>
</dbReference>
<dbReference type="InterPro" id="IPR020558">
    <property type="entry name" value="DiOHA_6PGluconate_deHydtase_CS"/>
</dbReference>
<dbReference type="EC" id="4.2.1.9" evidence="9"/>
<dbReference type="GO" id="GO:0004160">
    <property type="term" value="F:dihydroxy-acid dehydratase activity"/>
    <property type="evidence" value="ECO:0007669"/>
    <property type="project" value="UniProtKB-EC"/>
</dbReference>